<dbReference type="GO" id="GO:0005524">
    <property type="term" value="F:ATP binding"/>
    <property type="evidence" value="ECO:0007669"/>
    <property type="project" value="UniProtKB-KW"/>
</dbReference>
<dbReference type="SUPFAM" id="SSF56112">
    <property type="entry name" value="Protein kinase-like (PK-like)"/>
    <property type="match status" value="1"/>
</dbReference>
<keyword evidence="2" id="KW-0067">ATP-binding</keyword>
<keyword evidence="1" id="KW-0547">Nucleotide-binding</keyword>
<keyword evidence="5" id="KW-1185">Reference proteome</keyword>
<evidence type="ECO:0000256" key="2">
    <source>
        <dbReference type="ARBA" id="ARBA00022840"/>
    </source>
</evidence>
<dbReference type="OrthoDB" id="1738954at2759"/>
<dbReference type="EMBL" id="MLAK01001104">
    <property type="protein sequence ID" value="OHS97605.1"/>
    <property type="molecule type" value="Genomic_DNA"/>
</dbReference>
<dbReference type="PROSITE" id="PS00108">
    <property type="entry name" value="PROTEIN_KINASE_ST"/>
    <property type="match status" value="1"/>
</dbReference>
<dbReference type="SMART" id="SM00220">
    <property type="entry name" value="S_TKc"/>
    <property type="match status" value="1"/>
</dbReference>
<sequence>MGEVGEMGEIGDYALHFLLGSGVQASVFYATHKVDGSIVAIKILKKKLKPSNNENSVSDIEKTEKEITALKSISHPCIIPLLDVIEEEKRIGLVEEFAPNGSLVTLISTDGMPEDHALRIFCQILCAIDYIHNYKNIVHRDIKAENILLDASFNVKLSDFGLSHQLRSLDELMSTGCGSPQYTAPEVINGNQYSMKCDIWSAGVLLFYMTIGKLPFLSNNIQRLFQIIFAGVLNFGTKEISVDLRDLITKMIQVDPSKRISLDEIFSHSWIRKGTVPKIPQRISEETDLRQQFHDQVAAEYAKMGIDYALAMSNVQKKNHRFMATYAIVAQRVLDKMQIRASRIMPRARRSLILVKNDKFEHFDSPSKRNRVMIQNQFAKIKSRFENNDFEQK</sequence>
<dbReference type="RefSeq" id="XP_068350742.1">
    <property type="nucleotide sequence ID" value="XM_068494788.1"/>
</dbReference>
<dbReference type="Gene3D" id="1.10.510.10">
    <property type="entry name" value="Transferase(Phosphotransferase) domain 1"/>
    <property type="match status" value="1"/>
</dbReference>
<dbReference type="PANTHER" id="PTHR24346">
    <property type="entry name" value="MAP/MICROTUBULE AFFINITY-REGULATING KINASE"/>
    <property type="match status" value="1"/>
</dbReference>
<dbReference type="PANTHER" id="PTHR24346:SF30">
    <property type="entry name" value="MATERNAL EMBRYONIC LEUCINE ZIPPER KINASE"/>
    <property type="match status" value="1"/>
</dbReference>
<dbReference type="InterPro" id="IPR008271">
    <property type="entry name" value="Ser/Thr_kinase_AS"/>
</dbReference>
<evidence type="ECO:0000256" key="1">
    <source>
        <dbReference type="ARBA" id="ARBA00022741"/>
    </source>
</evidence>
<gene>
    <name evidence="4" type="ORF">TRFO_09296</name>
</gene>
<evidence type="ECO:0000259" key="3">
    <source>
        <dbReference type="PROSITE" id="PS50011"/>
    </source>
</evidence>
<keyword evidence="4" id="KW-0418">Kinase</keyword>
<dbReference type="PROSITE" id="PS50011">
    <property type="entry name" value="PROTEIN_KINASE_DOM"/>
    <property type="match status" value="1"/>
</dbReference>
<dbReference type="InterPro" id="IPR000719">
    <property type="entry name" value="Prot_kinase_dom"/>
</dbReference>
<proteinExistence type="predicted"/>
<name>A0A1J4JJ75_9EUKA</name>
<dbReference type="InterPro" id="IPR011009">
    <property type="entry name" value="Kinase-like_dom_sf"/>
</dbReference>
<evidence type="ECO:0000313" key="5">
    <source>
        <dbReference type="Proteomes" id="UP000179807"/>
    </source>
</evidence>
<dbReference type="GO" id="GO:0035556">
    <property type="term" value="P:intracellular signal transduction"/>
    <property type="evidence" value="ECO:0007669"/>
    <property type="project" value="TreeGrafter"/>
</dbReference>
<dbReference type="Pfam" id="PF00069">
    <property type="entry name" value="Pkinase"/>
    <property type="match status" value="1"/>
</dbReference>
<keyword evidence="4" id="KW-0808">Transferase</keyword>
<organism evidence="4 5">
    <name type="scientific">Tritrichomonas foetus</name>
    <dbReference type="NCBI Taxonomy" id="1144522"/>
    <lineage>
        <taxon>Eukaryota</taxon>
        <taxon>Metamonada</taxon>
        <taxon>Parabasalia</taxon>
        <taxon>Tritrichomonadida</taxon>
        <taxon>Tritrichomonadidae</taxon>
        <taxon>Tritrichomonas</taxon>
    </lineage>
</organism>
<dbReference type="VEuPathDB" id="TrichDB:TRFO_09296"/>
<dbReference type="Proteomes" id="UP000179807">
    <property type="component" value="Unassembled WGS sequence"/>
</dbReference>
<dbReference type="FunFam" id="1.10.510.10:FF:000571">
    <property type="entry name" value="Maternal embryonic leucine zipper kinase"/>
    <property type="match status" value="1"/>
</dbReference>
<protein>
    <submittedName>
        <fullName evidence="4">CAMK family protein kinase</fullName>
    </submittedName>
</protein>
<dbReference type="GO" id="GO:0005737">
    <property type="term" value="C:cytoplasm"/>
    <property type="evidence" value="ECO:0007669"/>
    <property type="project" value="TreeGrafter"/>
</dbReference>
<dbReference type="GO" id="GO:0004674">
    <property type="term" value="F:protein serine/threonine kinase activity"/>
    <property type="evidence" value="ECO:0007669"/>
    <property type="project" value="TreeGrafter"/>
</dbReference>
<dbReference type="AlphaFoldDB" id="A0A1J4JJ75"/>
<feature type="domain" description="Protein kinase" evidence="3">
    <location>
        <begin position="13"/>
        <end position="271"/>
    </location>
</feature>
<reference evidence="4" key="1">
    <citation type="submission" date="2016-10" db="EMBL/GenBank/DDBJ databases">
        <authorList>
            <person name="Benchimol M."/>
            <person name="Almeida L.G."/>
            <person name="Vasconcelos A.T."/>
            <person name="Perreira-Neves A."/>
            <person name="Rosa I.A."/>
            <person name="Tasca T."/>
            <person name="Bogo M.R."/>
            <person name="de Souza W."/>
        </authorList>
    </citation>
    <scope>NUCLEOTIDE SEQUENCE [LARGE SCALE GENOMIC DNA]</scope>
    <source>
        <strain evidence="4">K</strain>
    </source>
</reference>
<evidence type="ECO:0000313" key="4">
    <source>
        <dbReference type="EMBL" id="OHS97605.1"/>
    </source>
</evidence>
<comment type="caution">
    <text evidence="4">The sequence shown here is derived from an EMBL/GenBank/DDBJ whole genome shotgun (WGS) entry which is preliminary data.</text>
</comment>
<dbReference type="GeneID" id="94829492"/>
<accession>A0A1J4JJ75</accession>